<dbReference type="EMBL" id="MN738811">
    <property type="protein sequence ID" value="QHS84676.1"/>
    <property type="molecule type" value="Genomic_DNA"/>
</dbReference>
<name>A0A6C0AYS4_9ZZZZ</name>
<proteinExistence type="predicted"/>
<reference evidence="1" key="1">
    <citation type="journal article" date="2020" name="Nature">
        <title>Giant virus diversity and host interactions through global metagenomics.</title>
        <authorList>
            <person name="Schulz F."/>
            <person name="Roux S."/>
            <person name="Paez-Espino D."/>
            <person name="Jungbluth S."/>
            <person name="Walsh D.A."/>
            <person name="Denef V.J."/>
            <person name="McMahon K.D."/>
            <person name="Konstantinidis K.T."/>
            <person name="Eloe-Fadrosh E.A."/>
            <person name="Kyrpides N.C."/>
            <person name="Woyke T."/>
        </authorList>
    </citation>
    <scope>NUCLEOTIDE SEQUENCE</scope>
    <source>
        <strain evidence="1">GVMAG-S-ERX556022-25</strain>
    </source>
</reference>
<protein>
    <submittedName>
        <fullName evidence="1">Uncharacterized protein</fullName>
    </submittedName>
</protein>
<evidence type="ECO:0000313" key="1">
    <source>
        <dbReference type="EMBL" id="QHS84676.1"/>
    </source>
</evidence>
<dbReference type="InterPro" id="IPR043918">
    <property type="entry name" value="DUF5760"/>
</dbReference>
<dbReference type="Pfam" id="PF19064">
    <property type="entry name" value="DUF5760"/>
    <property type="match status" value="1"/>
</dbReference>
<sequence>MSLEENIKNWVKLDNSIKELNEKIKYYKQEKVKYNTNIIEYIKNNDLDNVTIRISDGKIKFLDMNYSQPLTYKFIYECLIKFFNNENTVDEIINFIKSQRNIKTIKEIKRFNN</sequence>
<accession>A0A6C0AYS4</accession>
<organism evidence="1">
    <name type="scientific">viral metagenome</name>
    <dbReference type="NCBI Taxonomy" id="1070528"/>
    <lineage>
        <taxon>unclassified sequences</taxon>
        <taxon>metagenomes</taxon>
        <taxon>organismal metagenomes</taxon>
    </lineage>
</organism>
<dbReference type="AlphaFoldDB" id="A0A6C0AYS4"/>